<feature type="transmembrane region" description="Helical" evidence="1">
    <location>
        <begin position="55"/>
        <end position="77"/>
    </location>
</feature>
<comment type="caution">
    <text evidence="2">The sequence shown here is derived from an EMBL/GenBank/DDBJ whole genome shotgun (WGS) entry which is preliminary data.</text>
</comment>
<keyword evidence="1" id="KW-1133">Transmembrane helix</keyword>
<keyword evidence="1" id="KW-0812">Transmembrane</keyword>
<name>A0A1S2VEU1_9BACT</name>
<sequence length="421" mass="46764">MQKAYNIQWIYNKVIRLQTERWQAQGLLTPEQSQTIFNACPIGFRQSNAFVEIGAFLFTNIAVAGGYALLGLLLSPANATANAIYSCLFGIGLVFLNQVLIRQQSLYRSGIDNALVVSSVALIALGINVALPNETSLWARCLWCLPVMMLAIWHYGDTIVTFVAWLTLYWAIYDGLLTFSWGKAILPFMFMALSLCIYFLCHFAFIVPTRGPGRRAGVFSRTAGRSADKPATETIMQNLVYYDDAITITQWIALSMLLVSSNYFIVRELNAQLLRPVPAVSPDISLPWLFWAFTFLIPVGYAFVGLRYRNRVFLILAAIGIAGALSTFRHYHGFLPLSVHLTLCGVFTIGFAGFMIWLLRRPGHETQPHGFTDIPDEDSPREFFLNAELLATIQASASVHHPDPLRYGGGDFGGGGSSGKY</sequence>
<protein>
    <recommendedName>
        <fullName evidence="4">DUF2157 domain-containing protein</fullName>
    </recommendedName>
</protein>
<evidence type="ECO:0000313" key="3">
    <source>
        <dbReference type="Proteomes" id="UP000181790"/>
    </source>
</evidence>
<proteinExistence type="predicted"/>
<feature type="transmembrane region" description="Helical" evidence="1">
    <location>
        <begin position="113"/>
        <end position="131"/>
    </location>
</feature>
<evidence type="ECO:0008006" key="4">
    <source>
        <dbReference type="Google" id="ProtNLM"/>
    </source>
</evidence>
<evidence type="ECO:0000256" key="1">
    <source>
        <dbReference type="SAM" id="Phobius"/>
    </source>
</evidence>
<feature type="transmembrane region" description="Helical" evidence="1">
    <location>
        <begin position="286"/>
        <end position="306"/>
    </location>
</feature>
<dbReference type="Proteomes" id="UP000181790">
    <property type="component" value="Unassembled WGS sequence"/>
</dbReference>
<keyword evidence="3" id="KW-1185">Reference proteome</keyword>
<dbReference type="RefSeq" id="WP_071505199.1">
    <property type="nucleotide sequence ID" value="NZ_MORL01000014.1"/>
</dbReference>
<keyword evidence="1" id="KW-0472">Membrane</keyword>
<feature type="transmembrane region" description="Helical" evidence="1">
    <location>
        <begin position="337"/>
        <end position="359"/>
    </location>
</feature>
<feature type="transmembrane region" description="Helical" evidence="1">
    <location>
        <begin position="313"/>
        <end position="331"/>
    </location>
</feature>
<evidence type="ECO:0000313" key="2">
    <source>
        <dbReference type="EMBL" id="OIN57243.1"/>
    </source>
</evidence>
<feature type="transmembrane region" description="Helical" evidence="1">
    <location>
        <begin position="188"/>
        <end position="207"/>
    </location>
</feature>
<dbReference type="OrthoDB" id="660047at2"/>
<accession>A0A1S2VEU1</accession>
<organism evidence="2 3">
    <name type="scientific">Arsenicibacter rosenii</name>
    <dbReference type="NCBI Taxonomy" id="1750698"/>
    <lineage>
        <taxon>Bacteria</taxon>
        <taxon>Pseudomonadati</taxon>
        <taxon>Bacteroidota</taxon>
        <taxon>Cytophagia</taxon>
        <taxon>Cytophagales</taxon>
        <taxon>Spirosomataceae</taxon>
        <taxon>Arsenicibacter</taxon>
    </lineage>
</organism>
<dbReference type="AlphaFoldDB" id="A0A1S2VEU1"/>
<dbReference type="EMBL" id="MORL01000014">
    <property type="protein sequence ID" value="OIN57243.1"/>
    <property type="molecule type" value="Genomic_DNA"/>
</dbReference>
<reference evidence="2 3" key="1">
    <citation type="submission" date="2016-10" db="EMBL/GenBank/DDBJ databases">
        <title>Arsenicibacter rosenii gen. nov., sp. nov., an efficient arsenic-methylating bacterium isolated from an arsenic-contaminated paddy soil.</title>
        <authorList>
            <person name="Huang K."/>
        </authorList>
    </citation>
    <scope>NUCLEOTIDE SEQUENCE [LARGE SCALE GENOMIC DNA]</scope>
    <source>
        <strain evidence="2 3">SM-1</strain>
    </source>
</reference>
<gene>
    <name evidence="2" type="ORF">BLX24_21055</name>
</gene>
<feature type="transmembrane region" description="Helical" evidence="1">
    <location>
        <begin position="162"/>
        <end position="182"/>
    </location>
</feature>
<feature type="transmembrane region" description="Helical" evidence="1">
    <location>
        <begin position="83"/>
        <end position="101"/>
    </location>
</feature>